<dbReference type="PANTHER" id="PTHR28532">
    <property type="entry name" value="GEO13458P1"/>
    <property type="match status" value="1"/>
</dbReference>
<evidence type="ECO:0000313" key="5">
    <source>
        <dbReference type="Proteomes" id="UP001412239"/>
    </source>
</evidence>
<dbReference type="Proteomes" id="UP001412239">
    <property type="component" value="Unassembled WGS sequence"/>
</dbReference>
<dbReference type="InterPro" id="IPR019191">
    <property type="entry name" value="Essential_protein_Yae1_N"/>
</dbReference>
<dbReference type="Pfam" id="PF09811">
    <property type="entry name" value="Yae1_N"/>
    <property type="match status" value="1"/>
</dbReference>
<dbReference type="InterPro" id="IPR052436">
    <property type="entry name" value="LTO1_adapter"/>
</dbReference>
<accession>A0A292Q7P0</accession>
<dbReference type="PANTHER" id="PTHR28532:SF1">
    <property type="entry name" value="ORAL CANCER OVEREXPRESSED 1"/>
    <property type="match status" value="1"/>
</dbReference>
<keyword evidence="5" id="KW-1185">Reference proteome</keyword>
<proteinExistence type="inferred from homology"/>
<comment type="similarity">
    <text evidence="1">Belongs to the LTO1 family.</text>
</comment>
<feature type="region of interest" description="Disordered" evidence="2">
    <location>
        <begin position="134"/>
        <end position="171"/>
    </location>
</feature>
<evidence type="ECO:0000259" key="3">
    <source>
        <dbReference type="Pfam" id="PF09811"/>
    </source>
</evidence>
<feature type="domain" description="Essential protein Yae1 N-terminal" evidence="3">
    <location>
        <begin position="19"/>
        <end position="57"/>
    </location>
</feature>
<reference evidence="4" key="1">
    <citation type="submission" date="2015-10" db="EMBL/GenBank/DDBJ databases">
        <authorList>
            <person name="Regsiter A."/>
            <person name="william w."/>
        </authorList>
    </citation>
    <scope>NUCLEOTIDE SEQUENCE</scope>
    <source>
        <strain evidence="4">Montdore</strain>
    </source>
</reference>
<organism evidence="4 5">
    <name type="scientific">Tuber aestivum</name>
    <name type="common">summer truffle</name>
    <dbReference type="NCBI Taxonomy" id="59557"/>
    <lineage>
        <taxon>Eukaryota</taxon>
        <taxon>Fungi</taxon>
        <taxon>Dikarya</taxon>
        <taxon>Ascomycota</taxon>
        <taxon>Pezizomycotina</taxon>
        <taxon>Pezizomycetes</taxon>
        <taxon>Pezizales</taxon>
        <taxon>Tuberaceae</taxon>
        <taxon>Tuber</taxon>
    </lineage>
</organism>
<sequence>MADIFDPLLSLEEDYYQEGYAHGLSDGEKAGRIEGRVFGLEKGFEKFLELGKLQGRCSVWKARIKSSDALATTSATASHGTTGNFQITNPRAQRQIESLALLLIHPPFKNDEQSVEEVEETLKRGKGKGKVLVNMLNEKDEQSDGKAGSAVASGEESIEDAGRGARGAGRK</sequence>
<dbReference type="EMBL" id="LN890954">
    <property type="protein sequence ID" value="CUS14965.1"/>
    <property type="molecule type" value="Genomic_DNA"/>
</dbReference>
<dbReference type="AlphaFoldDB" id="A0A292Q7P0"/>
<evidence type="ECO:0000256" key="1">
    <source>
        <dbReference type="ARBA" id="ARBA00038090"/>
    </source>
</evidence>
<protein>
    <recommendedName>
        <fullName evidence="3">Essential protein Yae1 N-terminal domain-containing protein</fullName>
    </recommendedName>
</protein>
<gene>
    <name evidence="4" type="ORF">GSTUAT00001035001</name>
</gene>
<name>A0A292Q7P0_9PEZI</name>
<evidence type="ECO:0000313" key="4">
    <source>
        <dbReference type="EMBL" id="CUS14965.1"/>
    </source>
</evidence>
<evidence type="ECO:0000256" key="2">
    <source>
        <dbReference type="SAM" id="MobiDB-lite"/>
    </source>
</evidence>